<protein>
    <recommendedName>
        <fullName evidence="2">histidine kinase</fullName>
        <ecNumber evidence="2">2.7.13.3</ecNumber>
    </recommendedName>
</protein>
<reference evidence="13" key="1">
    <citation type="submission" date="2016-10" db="EMBL/GenBank/DDBJ databases">
        <authorList>
            <person name="Varghese N."/>
            <person name="Submissions S."/>
        </authorList>
    </citation>
    <scope>NUCLEOTIDE SEQUENCE [LARGE SCALE GENOMIC DNA]</scope>
    <source>
        <strain evidence="13">CGMCC 1.3566</strain>
    </source>
</reference>
<dbReference type="InterPro" id="IPR036097">
    <property type="entry name" value="HisK_dim/P_sf"/>
</dbReference>
<dbReference type="Pfam" id="PF00512">
    <property type="entry name" value="HisKA"/>
    <property type="match status" value="1"/>
</dbReference>
<evidence type="ECO:0000259" key="10">
    <source>
        <dbReference type="PROSITE" id="PS50112"/>
    </source>
</evidence>
<organism evidence="12 13">
    <name type="scientific">Salinibacillus kushneri</name>
    <dbReference type="NCBI Taxonomy" id="237682"/>
    <lineage>
        <taxon>Bacteria</taxon>
        <taxon>Bacillati</taxon>
        <taxon>Bacillota</taxon>
        <taxon>Bacilli</taxon>
        <taxon>Bacillales</taxon>
        <taxon>Bacillaceae</taxon>
        <taxon>Salinibacillus</taxon>
    </lineage>
</organism>
<dbReference type="EMBL" id="FOHJ01000004">
    <property type="protein sequence ID" value="SET38413.1"/>
    <property type="molecule type" value="Genomic_DNA"/>
</dbReference>
<keyword evidence="3" id="KW-0597">Phosphoprotein</keyword>
<evidence type="ECO:0000313" key="13">
    <source>
        <dbReference type="Proteomes" id="UP000199095"/>
    </source>
</evidence>
<dbReference type="CDD" id="cd00130">
    <property type="entry name" value="PAS"/>
    <property type="match status" value="1"/>
</dbReference>
<evidence type="ECO:0000259" key="9">
    <source>
        <dbReference type="PROSITE" id="PS50109"/>
    </source>
</evidence>
<feature type="domain" description="Histidine kinase" evidence="9">
    <location>
        <begin position="171"/>
        <end position="375"/>
    </location>
</feature>
<gene>
    <name evidence="12" type="ORF">SAMN05421676_104248</name>
</gene>
<evidence type="ECO:0000256" key="8">
    <source>
        <dbReference type="ARBA" id="ARBA00023012"/>
    </source>
</evidence>
<dbReference type="InterPro" id="IPR004358">
    <property type="entry name" value="Sig_transdc_His_kin-like_C"/>
</dbReference>
<dbReference type="Gene3D" id="3.30.450.20">
    <property type="entry name" value="PAS domain"/>
    <property type="match status" value="1"/>
</dbReference>
<dbReference type="SMART" id="SM00086">
    <property type="entry name" value="PAC"/>
    <property type="match status" value="1"/>
</dbReference>
<dbReference type="InterPro" id="IPR003594">
    <property type="entry name" value="HATPase_dom"/>
</dbReference>
<dbReference type="GO" id="GO:0000155">
    <property type="term" value="F:phosphorelay sensor kinase activity"/>
    <property type="evidence" value="ECO:0007669"/>
    <property type="project" value="InterPro"/>
</dbReference>
<dbReference type="Gene3D" id="1.10.287.130">
    <property type="match status" value="1"/>
</dbReference>
<dbReference type="InterPro" id="IPR035965">
    <property type="entry name" value="PAS-like_dom_sf"/>
</dbReference>
<dbReference type="PANTHER" id="PTHR43065">
    <property type="entry name" value="SENSOR HISTIDINE KINASE"/>
    <property type="match status" value="1"/>
</dbReference>
<dbReference type="PRINTS" id="PR00344">
    <property type="entry name" value="BCTRLSENSOR"/>
</dbReference>
<dbReference type="OrthoDB" id="9815750at2"/>
<keyword evidence="5" id="KW-0547">Nucleotide-binding</keyword>
<comment type="catalytic activity">
    <reaction evidence="1">
        <text>ATP + protein L-histidine = ADP + protein N-phospho-L-histidine.</text>
        <dbReference type="EC" id="2.7.13.3"/>
    </reaction>
</comment>
<evidence type="ECO:0000256" key="4">
    <source>
        <dbReference type="ARBA" id="ARBA00022679"/>
    </source>
</evidence>
<dbReference type="Pfam" id="PF02518">
    <property type="entry name" value="HATPase_c"/>
    <property type="match status" value="1"/>
</dbReference>
<dbReference type="Gene3D" id="3.30.565.10">
    <property type="entry name" value="Histidine kinase-like ATPase, C-terminal domain"/>
    <property type="match status" value="1"/>
</dbReference>
<dbReference type="InterPro" id="IPR003661">
    <property type="entry name" value="HisK_dim/P_dom"/>
</dbReference>
<dbReference type="SUPFAM" id="SSF47384">
    <property type="entry name" value="Homodimeric domain of signal transducing histidine kinase"/>
    <property type="match status" value="1"/>
</dbReference>
<accession>A0A1I0E1C1</accession>
<dbReference type="PROSITE" id="PS50113">
    <property type="entry name" value="PAC"/>
    <property type="match status" value="1"/>
</dbReference>
<keyword evidence="4" id="KW-0808">Transferase</keyword>
<dbReference type="InterPro" id="IPR013655">
    <property type="entry name" value="PAS_fold_3"/>
</dbReference>
<dbReference type="InterPro" id="IPR000014">
    <property type="entry name" value="PAS"/>
</dbReference>
<evidence type="ECO:0000256" key="7">
    <source>
        <dbReference type="ARBA" id="ARBA00022840"/>
    </source>
</evidence>
<dbReference type="EC" id="2.7.13.3" evidence="2"/>
<dbReference type="STRING" id="237682.SAMN05421676_104248"/>
<dbReference type="InterPro" id="IPR000700">
    <property type="entry name" value="PAS-assoc_C"/>
</dbReference>
<evidence type="ECO:0000256" key="2">
    <source>
        <dbReference type="ARBA" id="ARBA00012438"/>
    </source>
</evidence>
<dbReference type="Proteomes" id="UP000199095">
    <property type="component" value="Unassembled WGS sequence"/>
</dbReference>
<dbReference type="SMART" id="SM00388">
    <property type="entry name" value="HisKA"/>
    <property type="match status" value="1"/>
</dbReference>
<dbReference type="Pfam" id="PF08447">
    <property type="entry name" value="PAS_3"/>
    <property type="match status" value="1"/>
</dbReference>
<dbReference type="SMART" id="SM00387">
    <property type="entry name" value="HATPase_c"/>
    <property type="match status" value="1"/>
</dbReference>
<evidence type="ECO:0000313" key="12">
    <source>
        <dbReference type="EMBL" id="SET38413.1"/>
    </source>
</evidence>
<feature type="domain" description="PAS" evidence="10">
    <location>
        <begin position="58"/>
        <end position="92"/>
    </location>
</feature>
<evidence type="ECO:0000256" key="3">
    <source>
        <dbReference type="ARBA" id="ARBA00022553"/>
    </source>
</evidence>
<feature type="domain" description="PAC" evidence="11">
    <location>
        <begin position="108"/>
        <end position="158"/>
    </location>
</feature>
<dbReference type="InterPro" id="IPR001610">
    <property type="entry name" value="PAC"/>
</dbReference>
<dbReference type="PANTHER" id="PTHR43065:SF34">
    <property type="entry name" value="SPORULATION KINASE A"/>
    <property type="match status" value="1"/>
</dbReference>
<proteinExistence type="predicted"/>
<dbReference type="PROSITE" id="PS50112">
    <property type="entry name" value="PAS"/>
    <property type="match status" value="1"/>
</dbReference>
<evidence type="ECO:0000256" key="6">
    <source>
        <dbReference type="ARBA" id="ARBA00022777"/>
    </source>
</evidence>
<evidence type="ECO:0000256" key="5">
    <source>
        <dbReference type="ARBA" id="ARBA00022741"/>
    </source>
</evidence>
<keyword evidence="6 12" id="KW-0418">Kinase</keyword>
<dbReference type="PROSITE" id="PS50109">
    <property type="entry name" value="HIS_KIN"/>
    <property type="match status" value="1"/>
</dbReference>
<dbReference type="GO" id="GO:0005524">
    <property type="term" value="F:ATP binding"/>
    <property type="evidence" value="ECO:0007669"/>
    <property type="project" value="UniProtKB-KW"/>
</dbReference>
<dbReference type="RefSeq" id="WP_093133723.1">
    <property type="nucleotide sequence ID" value="NZ_FOHJ01000004.1"/>
</dbReference>
<dbReference type="InterPro" id="IPR005467">
    <property type="entry name" value="His_kinase_dom"/>
</dbReference>
<sequence length="376" mass="42989">MKKSNQIMNGSLPDIHHHKSNEALVKDEDFQQVGMLPIPFLEWIDSESNQIFSVKAINGDFCYISSNIHRILGYEKGEVTRTNILSWLHPEDYIYVRSKVPEETNCKVRLTYRIKHKDGHYIWIESVISRIRYKNEDYFIAYSEDISKMKETTEHLARSEKMNVAGQLAAGIAHEIRNPLTSLKGFLQLMEAGVDVDGQYFKIMKEEIEKMESITSELLYISKPQPHHRKTVSLQSLLNDVCTLMRSQAKLYDIDIHLTTESDQILLECDPSQIKQVVINLIKNAIEVMEEGGVIQVRGFQAESNLIIEVQDEGPGVPEQILDKIHEPFFTTKENGTGLGLMITNQIIKEHHGDLEISNAPEKGTIIHVTLPNHSR</sequence>
<evidence type="ECO:0000256" key="1">
    <source>
        <dbReference type="ARBA" id="ARBA00000085"/>
    </source>
</evidence>
<dbReference type="InterPro" id="IPR036890">
    <property type="entry name" value="HATPase_C_sf"/>
</dbReference>
<dbReference type="CDD" id="cd00082">
    <property type="entry name" value="HisKA"/>
    <property type="match status" value="1"/>
</dbReference>
<keyword evidence="7" id="KW-0067">ATP-binding</keyword>
<dbReference type="SUPFAM" id="SSF55874">
    <property type="entry name" value="ATPase domain of HSP90 chaperone/DNA topoisomerase II/histidine kinase"/>
    <property type="match status" value="1"/>
</dbReference>
<dbReference type="NCBIfam" id="TIGR00229">
    <property type="entry name" value="sensory_box"/>
    <property type="match status" value="1"/>
</dbReference>
<keyword evidence="13" id="KW-1185">Reference proteome</keyword>
<name>A0A1I0E1C1_9BACI</name>
<dbReference type="SUPFAM" id="SSF55785">
    <property type="entry name" value="PYP-like sensor domain (PAS domain)"/>
    <property type="match status" value="1"/>
</dbReference>
<evidence type="ECO:0000259" key="11">
    <source>
        <dbReference type="PROSITE" id="PS50113"/>
    </source>
</evidence>
<dbReference type="AlphaFoldDB" id="A0A1I0E1C1"/>
<keyword evidence="8" id="KW-0902">Two-component regulatory system</keyword>